<dbReference type="Proteomes" id="UP000690515">
    <property type="component" value="Unassembled WGS sequence"/>
</dbReference>
<feature type="region of interest" description="Disordered" evidence="1">
    <location>
        <begin position="1"/>
        <end position="47"/>
    </location>
</feature>
<proteinExistence type="predicted"/>
<comment type="caution">
    <text evidence="2">The sequence shown here is derived from an EMBL/GenBank/DDBJ whole genome shotgun (WGS) entry which is preliminary data.</text>
</comment>
<evidence type="ECO:0000256" key="1">
    <source>
        <dbReference type="SAM" id="MobiDB-lite"/>
    </source>
</evidence>
<dbReference type="EMBL" id="JAGSOY010000097">
    <property type="protein sequence ID" value="MBU2713691.1"/>
    <property type="molecule type" value="Genomic_DNA"/>
</dbReference>
<keyword evidence="3" id="KW-1185">Reference proteome</keyword>
<protein>
    <submittedName>
        <fullName evidence="2">Uncharacterized protein</fullName>
    </submittedName>
</protein>
<evidence type="ECO:0000313" key="2">
    <source>
        <dbReference type="EMBL" id="MBU2713691.1"/>
    </source>
</evidence>
<sequence>MPAEGIREWLKKQPAEFREDMRQRLNQEREKRRNRGDINPNSNNGPR</sequence>
<gene>
    <name evidence="2" type="ORF">KCG35_21760</name>
</gene>
<feature type="compositionally biased region" description="Basic and acidic residues" evidence="1">
    <location>
        <begin position="1"/>
        <end position="31"/>
    </location>
</feature>
<evidence type="ECO:0000313" key="3">
    <source>
        <dbReference type="Proteomes" id="UP000690515"/>
    </source>
</evidence>
<name>A0ABS5ZHZ9_9GAMM</name>
<accession>A0ABS5ZHZ9</accession>
<reference evidence="2 3" key="1">
    <citation type="submission" date="2021-04" db="EMBL/GenBank/DDBJ databases">
        <authorList>
            <person name="Pira H."/>
            <person name="Risdian C."/>
            <person name="Wink J."/>
        </authorList>
    </citation>
    <scope>NUCLEOTIDE SEQUENCE [LARGE SCALE GENOMIC DNA]</scope>
    <source>
        <strain evidence="2 3">WH53</strain>
    </source>
</reference>
<dbReference type="RefSeq" id="WP_215821976.1">
    <property type="nucleotide sequence ID" value="NZ_JAGSOY010000097.1"/>
</dbReference>
<organism evidence="2 3">
    <name type="scientific">Zooshikella harenae</name>
    <dbReference type="NCBI Taxonomy" id="2827238"/>
    <lineage>
        <taxon>Bacteria</taxon>
        <taxon>Pseudomonadati</taxon>
        <taxon>Pseudomonadota</taxon>
        <taxon>Gammaproteobacteria</taxon>
        <taxon>Oceanospirillales</taxon>
        <taxon>Zooshikellaceae</taxon>
        <taxon>Zooshikella</taxon>
    </lineage>
</organism>